<evidence type="ECO:0000256" key="3">
    <source>
        <dbReference type="ARBA" id="ARBA00022989"/>
    </source>
</evidence>
<dbReference type="PANTHER" id="PTHR43847:SF1">
    <property type="entry name" value="BLL3993 PROTEIN"/>
    <property type="match status" value="1"/>
</dbReference>
<dbReference type="InterPro" id="IPR007269">
    <property type="entry name" value="ICMT_MeTrfase"/>
</dbReference>
<accession>A0A6M0Q5V3</accession>
<proteinExistence type="predicted"/>
<keyword evidence="7" id="KW-1185">Reference proteome</keyword>
<protein>
    <recommendedName>
        <fullName evidence="8">Isoprenylcysteine carboxyl methyltransferase</fullName>
    </recommendedName>
</protein>
<comment type="caution">
    <text evidence="6">The sequence shown here is derived from an EMBL/GenBank/DDBJ whole genome shotgun (WGS) entry which is preliminary data.</text>
</comment>
<name>A0A6M0Q5V3_9BACI</name>
<dbReference type="GO" id="GO:0004671">
    <property type="term" value="F:protein C-terminal S-isoprenylcysteine carboxyl O-methyltransferase activity"/>
    <property type="evidence" value="ECO:0007669"/>
    <property type="project" value="InterPro"/>
</dbReference>
<feature type="transmembrane region" description="Helical" evidence="5">
    <location>
        <begin position="40"/>
        <end position="62"/>
    </location>
</feature>
<organism evidence="6 7">
    <name type="scientific">Bacillus mesophilus</name>
    <dbReference type="NCBI Taxonomy" id="1808955"/>
    <lineage>
        <taxon>Bacteria</taxon>
        <taxon>Bacillati</taxon>
        <taxon>Bacillota</taxon>
        <taxon>Bacilli</taxon>
        <taxon>Bacillales</taxon>
        <taxon>Bacillaceae</taxon>
        <taxon>Bacillus</taxon>
    </lineage>
</organism>
<dbReference type="Gene3D" id="1.20.120.1630">
    <property type="match status" value="1"/>
</dbReference>
<evidence type="ECO:0000256" key="4">
    <source>
        <dbReference type="ARBA" id="ARBA00023136"/>
    </source>
</evidence>
<dbReference type="RefSeq" id="WP_163178456.1">
    <property type="nucleotide sequence ID" value="NZ_JAAIWM010000002.1"/>
</dbReference>
<comment type="subcellular location">
    <subcellularLocation>
        <location evidence="1">Membrane</location>
        <topology evidence="1">Multi-pass membrane protein</topology>
    </subcellularLocation>
</comment>
<evidence type="ECO:0000313" key="7">
    <source>
        <dbReference type="Proteomes" id="UP000481043"/>
    </source>
</evidence>
<evidence type="ECO:0000256" key="1">
    <source>
        <dbReference type="ARBA" id="ARBA00004141"/>
    </source>
</evidence>
<keyword evidence="3 5" id="KW-1133">Transmembrane helix</keyword>
<dbReference type="Proteomes" id="UP000481043">
    <property type="component" value="Unassembled WGS sequence"/>
</dbReference>
<evidence type="ECO:0008006" key="8">
    <source>
        <dbReference type="Google" id="ProtNLM"/>
    </source>
</evidence>
<dbReference type="EMBL" id="JAAIWM010000002">
    <property type="protein sequence ID" value="NEY71129.1"/>
    <property type="molecule type" value="Genomic_DNA"/>
</dbReference>
<evidence type="ECO:0000256" key="5">
    <source>
        <dbReference type="SAM" id="Phobius"/>
    </source>
</evidence>
<keyword evidence="2 5" id="KW-0812">Transmembrane</keyword>
<gene>
    <name evidence="6" type="ORF">G4D63_05175</name>
</gene>
<sequence length="185" mass="21680">MVFYLFLVFIVLQRLAELLIAKKNEQWMKSKGAIEFGQEHYPLMVLMHSAFFMGVLFEVTWLDKEISPVWPALLSLFCLTQLLRVWALTSLGKYWNTKIIVLPNAEIVKKGPYKFIRHPNYLIVGIEIILIPILFEAYWTAILFTALNLWILSIRIPLEEKALLSATNYDEKFEKVSRFSPIRLK</sequence>
<dbReference type="PANTHER" id="PTHR43847">
    <property type="entry name" value="BLL3993 PROTEIN"/>
    <property type="match status" value="1"/>
</dbReference>
<dbReference type="GO" id="GO:0016020">
    <property type="term" value="C:membrane"/>
    <property type="evidence" value="ECO:0007669"/>
    <property type="project" value="UniProtKB-SubCell"/>
</dbReference>
<dbReference type="InterPro" id="IPR052527">
    <property type="entry name" value="Metal_cation-efflux_comp"/>
</dbReference>
<dbReference type="AlphaFoldDB" id="A0A6M0Q5V3"/>
<keyword evidence="4 5" id="KW-0472">Membrane</keyword>
<dbReference type="Pfam" id="PF04140">
    <property type="entry name" value="ICMT"/>
    <property type="match status" value="1"/>
</dbReference>
<feature type="transmembrane region" description="Helical" evidence="5">
    <location>
        <begin position="69"/>
        <end position="87"/>
    </location>
</feature>
<reference evidence="6 7" key="1">
    <citation type="submission" date="2020-02" db="EMBL/GenBank/DDBJ databases">
        <title>Bacillus aquiflavi sp. nov., isolated from yellow water of strong flavor Chinese baijiu in Yibin region of China.</title>
        <authorList>
            <person name="Xie J."/>
        </authorList>
    </citation>
    <scope>NUCLEOTIDE SEQUENCE [LARGE SCALE GENOMIC DNA]</scope>
    <source>
        <strain evidence="6 7">SA4</strain>
    </source>
</reference>
<evidence type="ECO:0000256" key="2">
    <source>
        <dbReference type="ARBA" id="ARBA00022692"/>
    </source>
</evidence>
<evidence type="ECO:0000313" key="6">
    <source>
        <dbReference type="EMBL" id="NEY71129.1"/>
    </source>
</evidence>
<feature type="transmembrane region" description="Helical" evidence="5">
    <location>
        <begin position="121"/>
        <end position="151"/>
    </location>
</feature>